<keyword evidence="1" id="KW-0472">Membrane</keyword>
<proteinExistence type="predicted"/>
<sequence length="309" mass="36247">MIKLFLNKILLFLAPILLVWMCIEVFYRFVPNNYTQKASEVKKNYDSEVLVLGNSHAFYGINPDDFSMKTYNFSNISQSLYFDELLLKKHLENFPNLKYVVLTVDYFSLSQIDNSSEDIYRKYYYEQYMDLNVPLISKFDPKSYSLSLTRNLEMNVDLIKSWIDEKTLIEGNKKGWARKTGVSSKYNNYETAVDVVAKNEDGLLDFNVNLNRLERISAMCLKRKVKVVMVTMPVTSYYASLVNKLKLEKLYLSCQRIAFNNDSLMYLNLFQDKKFDNNDFYDTDHLNEKGAEKCSKILNQFIAEDSKEL</sequence>
<comment type="caution">
    <text evidence="2">The sequence shown here is derived from an EMBL/GenBank/DDBJ whole genome shotgun (WGS) entry which is preliminary data.</text>
</comment>
<protein>
    <recommendedName>
        <fullName evidence="4">DUF1574 domain-containing protein</fullName>
    </recommendedName>
</protein>
<dbReference type="Proteomes" id="UP000271937">
    <property type="component" value="Unassembled WGS sequence"/>
</dbReference>
<name>A0A3P3W591_9FLAO</name>
<keyword evidence="3" id="KW-1185">Reference proteome</keyword>
<accession>A0A3P3W591</accession>
<dbReference type="OrthoDB" id="9761723at2"/>
<keyword evidence="1" id="KW-0812">Transmembrane</keyword>
<evidence type="ECO:0000313" key="2">
    <source>
        <dbReference type="EMBL" id="RRJ89618.1"/>
    </source>
</evidence>
<dbReference type="RefSeq" id="WP_125013441.1">
    <property type="nucleotide sequence ID" value="NZ_RQVR01000015.1"/>
</dbReference>
<dbReference type="AlphaFoldDB" id="A0A3P3W591"/>
<dbReference type="EMBL" id="RQVR01000015">
    <property type="protein sequence ID" value="RRJ89618.1"/>
    <property type="molecule type" value="Genomic_DNA"/>
</dbReference>
<evidence type="ECO:0008006" key="4">
    <source>
        <dbReference type="Google" id="ProtNLM"/>
    </source>
</evidence>
<gene>
    <name evidence="2" type="ORF">EG849_12580</name>
</gene>
<reference evidence="2 3" key="1">
    <citation type="submission" date="2018-11" db="EMBL/GenBank/DDBJ databases">
        <title>Flavobacterium sp. nov., YIM 102600 draft genome.</title>
        <authorList>
            <person name="Li G."/>
            <person name="Jiang Y."/>
        </authorList>
    </citation>
    <scope>NUCLEOTIDE SEQUENCE [LARGE SCALE GENOMIC DNA]</scope>
    <source>
        <strain evidence="2 3">YIM 102600</strain>
    </source>
</reference>
<keyword evidence="1" id="KW-1133">Transmembrane helix</keyword>
<evidence type="ECO:0000313" key="3">
    <source>
        <dbReference type="Proteomes" id="UP000271937"/>
    </source>
</evidence>
<dbReference type="SUPFAM" id="SSF52266">
    <property type="entry name" value="SGNH hydrolase"/>
    <property type="match status" value="1"/>
</dbReference>
<feature type="transmembrane region" description="Helical" evidence="1">
    <location>
        <begin position="9"/>
        <end position="30"/>
    </location>
</feature>
<evidence type="ECO:0000256" key="1">
    <source>
        <dbReference type="SAM" id="Phobius"/>
    </source>
</evidence>
<organism evidence="2 3">
    <name type="scientific">Flavobacterium macacae</name>
    <dbReference type="NCBI Taxonomy" id="2488993"/>
    <lineage>
        <taxon>Bacteria</taxon>
        <taxon>Pseudomonadati</taxon>
        <taxon>Bacteroidota</taxon>
        <taxon>Flavobacteriia</taxon>
        <taxon>Flavobacteriales</taxon>
        <taxon>Flavobacteriaceae</taxon>
        <taxon>Flavobacterium</taxon>
    </lineage>
</organism>